<accession>A0A844G6M7</accession>
<keyword evidence="2" id="KW-1185">Reference proteome</keyword>
<evidence type="ECO:0000313" key="1">
    <source>
        <dbReference type="EMBL" id="MST99560.1"/>
    </source>
</evidence>
<gene>
    <name evidence="1" type="ORF">FYJ85_21260</name>
</gene>
<protein>
    <submittedName>
        <fullName evidence="1">Uncharacterized protein</fullName>
    </submittedName>
</protein>
<dbReference type="Proteomes" id="UP000435649">
    <property type="component" value="Unassembled WGS sequence"/>
</dbReference>
<organism evidence="1 2">
    <name type="scientific">Victivallis lenta</name>
    <dbReference type="NCBI Taxonomy" id="2606640"/>
    <lineage>
        <taxon>Bacteria</taxon>
        <taxon>Pseudomonadati</taxon>
        <taxon>Lentisphaerota</taxon>
        <taxon>Lentisphaeria</taxon>
        <taxon>Victivallales</taxon>
        <taxon>Victivallaceae</taxon>
        <taxon>Victivallis</taxon>
    </lineage>
</organism>
<dbReference type="RefSeq" id="WP_154420732.1">
    <property type="nucleotide sequence ID" value="NZ_VUNS01000041.1"/>
</dbReference>
<name>A0A844G6M7_9BACT</name>
<proteinExistence type="predicted"/>
<sequence length="88" mass="10044">MNSPVKPKNKMFAAGKWMPKDRETLTQWLLKIMEKAEKDTGPLKPVLEDFTRDALIFMPIPSRNTRKCRGRESVAGKAFSKLAIPQKV</sequence>
<reference evidence="1 2" key="1">
    <citation type="submission" date="2019-08" db="EMBL/GenBank/DDBJ databases">
        <title>In-depth cultivation of the pig gut microbiome towards novel bacterial diversity and tailored functional studies.</title>
        <authorList>
            <person name="Wylensek D."/>
            <person name="Hitch T.C.A."/>
            <person name="Clavel T."/>
        </authorList>
    </citation>
    <scope>NUCLEOTIDE SEQUENCE [LARGE SCALE GENOMIC DNA]</scope>
    <source>
        <strain evidence="1 2">BBE-744-WT-12</strain>
    </source>
</reference>
<comment type="caution">
    <text evidence="1">The sequence shown here is derived from an EMBL/GenBank/DDBJ whole genome shotgun (WGS) entry which is preliminary data.</text>
</comment>
<dbReference type="EMBL" id="VUNS01000041">
    <property type="protein sequence ID" value="MST99560.1"/>
    <property type="molecule type" value="Genomic_DNA"/>
</dbReference>
<evidence type="ECO:0000313" key="2">
    <source>
        <dbReference type="Proteomes" id="UP000435649"/>
    </source>
</evidence>
<dbReference type="AlphaFoldDB" id="A0A844G6M7"/>